<evidence type="ECO:0008006" key="11">
    <source>
        <dbReference type="Google" id="ProtNLM"/>
    </source>
</evidence>
<sequence length="484" mass="52345">MLLSEHVFGAVLAFGAGIFFSSFFSSSPLLILALLVLGLLLLSVFWQRRKVASAGMLVLVAALGMGHYAYSADLGHVLAEPQQVSFQGRVVAPLEQDEQGTRITVQADGLAGRILVFAPLFEEVREGDTLSLVGKIQSPSAFEDFDYPLYLAKEGVYWIMFSPRIEVSEQGKEPFLSGFRKTLQEKLDALFSPPESSLLSAMLLGNKAGLPEELKEDLNATGTRHITAVSGMHVAILSGMAFAFLLSLGLAKKKSSLLVLAFLAFFVALTGFQASAVRAGIMGSSLLAAGLLGRRNAALRALVFAGGGMLLFNPLLLAHDIGFQLSFLAVLGILLFFPLFQHVFRNFPNPFGLRDVAGMSVAAQAFTLPLVFHHFGILSFVSLVANLLIVPLLPLVLLGGVLLLAAALLFPLAVAPLAFLEGLLLSYFSFVIGTLSELPFATSEVAGFSLWSVLPFLVAASLFAWHFQRSRKFQFREETMLLWK</sequence>
<dbReference type="InterPro" id="IPR004477">
    <property type="entry name" value="ComEC_N"/>
</dbReference>
<protein>
    <recommendedName>
        <fullName evidence="11">ComEC/Rec2-related protein domain-containing protein</fullName>
    </recommendedName>
</protein>
<dbReference type="AlphaFoldDB" id="A0A1G2QWH0"/>
<evidence type="ECO:0000259" key="7">
    <source>
        <dbReference type="Pfam" id="PF03772"/>
    </source>
</evidence>
<evidence type="ECO:0000256" key="2">
    <source>
        <dbReference type="ARBA" id="ARBA00022475"/>
    </source>
</evidence>
<dbReference type="PANTHER" id="PTHR30619:SF7">
    <property type="entry name" value="BETA-LACTAMASE DOMAIN PROTEIN"/>
    <property type="match status" value="1"/>
</dbReference>
<feature type="transmembrane region" description="Helical" evidence="6">
    <location>
        <begin position="234"/>
        <end position="251"/>
    </location>
</feature>
<keyword evidence="4 6" id="KW-1133">Transmembrane helix</keyword>
<evidence type="ECO:0000313" key="10">
    <source>
        <dbReference type="Proteomes" id="UP000178065"/>
    </source>
</evidence>
<dbReference type="NCBIfam" id="TIGR00360">
    <property type="entry name" value="ComEC_N-term"/>
    <property type="match status" value="1"/>
</dbReference>
<feature type="transmembrane region" description="Helical" evidence="6">
    <location>
        <begin position="29"/>
        <end position="46"/>
    </location>
</feature>
<dbReference type="PANTHER" id="PTHR30619">
    <property type="entry name" value="DNA INTERNALIZATION/COMPETENCE PROTEIN COMEC/REC2"/>
    <property type="match status" value="1"/>
</dbReference>
<feature type="domain" description="ComEC/Rec2-related protein" evidence="7">
    <location>
        <begin position="202"/>
        <end position="468"/>
    </location>
</feature>
<dbReference type="GO" id="GO:0005886">
    <property type="term" value="C:plasma membrane"/>
    <property type="evidence" value="ECO:0007669"/>
    <property type="project" value="UniProtKB-SubCell"/>
</dbReference>
<evidence type="ECO:0000256" key="3">
    <source>
        <dbReference type="ARBA" id="ARBA00022692"/>
    </source>
</evidence>
<feature type="domain" description="DUF4131" evidence="8">
    <location>
        <begin position="26"/>
        <end position="166"/>
    </location>
</feature>
<feature type="transmembrane region" description="Helical" evidence="6">
    <location>
        <begin position="257"/>
        <end position="277"/>
    </location>
</feature>
<dbReference type="Pfam" id="PF03772">
    <property type="entry name" value="Competence"/>
    <property type="match status" value="1"/>
</dbReference>
<evidence type="ECO:0000256" key="5">
    <source>
        <dbReference type="ARBA" id="ARBA00023136"/>
    </source>
</evidence>
<keyword evidence="5 6" id="KW-0472">Membrane</keyword>
<evidence type="ECO:0000256" key="1">
    <source>
        <dbReference type="ARBA" id="ARBA00004651"/>
    </source>
</evidence>
<evidence type="ECO:0000256" key="4">
    <source>
        <dbReference type="ARBA" id="ARBA00022989"/>
    </source>
</evidence>
<keyword evidence="3 6" id="KW-0812">Transmembrane</keyword>
<evidence type="ECO:0000259" key="8">
    <source>
        <dbReference type="Pfam" id="PF13567"/>
    </source>
</evidence>
<dbReference type="EMBL" id="MHTT01000028">
    <property type="protein sequence ID" value="OHA64787.1"/>
    <property type="molecule type" value="Genomic_DNA"/>
</dbReference>
<dbReference type="InterPro" id="IPR025405">
    <property type="entry name" value="DUF4131"/>
</dbReference>
<feature type="transmembrane region" description="Helical" evidence="6">
    <location>
        <begin position="387"/>
        <end position="410"/>
    </location>
</feature>
<dbReference type="STRING" id="1802448.A2672_00435"/>
<gene>
    <name evidence="9" type="ORF">A2672_00435</name>
</gene>
<evidence type="ECO:0000256" key="6">
    <source>
        <dbReference type="SAM" id="Phobius"/>
    </source>
</evidence>
<organism evidence="9 10">
    <name type="scientific">Candidatus Wildermuthbacteria bacterium RIFCSPHIGHO2_01_FULL_49_22b</name>
    <dbReference type="NCBI Taxonomy" id="1802448"/>
    <lineage>
        <taxon>Bacteria</taxon>
        <taxon>Candidatus Wildermuthiibacteriota</taxon>
    </lineage>
</organism>
<feature type="transmembrane region" description="Helical" evidence="6">
    <location>
        <begin position="6"/>
        <end position="24"/>
    </location>
</feature>
<accession>A0A1G2QWH0</accession>
<comment type="caution">
    <text evidence="9">The sequence shown here is derived from an EMBL/GenBank/DDBJ whole genome shotgun (WGS) entry which is preliminary data.</text>
</comment>
<feature type="transmembrane region" description="Helical" evidence="6">
    <location>
        <begin position="448"/>
        <end position="467"/>
    </location>
</feature>
<dbReference type="Pfam" id="PF13567">
    <property type="entry name" value="DUF4131"/>
    <property type="match status" value="1"/>
</dbReference>
<feature type="transmembrane region" description="Helical" evidence="6">
    <location>
        <begin position="323"/>
        <end position="344"/>
    </location>
</feature>
<dbReference type="Proteomes" id="UP000178065">
    <property type="component" value="Unassembled WGS sequence"/>
</dbReference>
<dbReference type="InterPro" id="IPR052159">
    <property type="entry name" value="Competence_DNA_uptake"/>
</dbReference>
<keyword evidence="2" id="KW-1003">Cell membrane</keyword>
<proteinExistence type="predicted"/>
<evidence type="ECO:0000313" key="9">
    <source>
        <dbReference type="EMBL" id="OHA64787.1"/>
    </source>
</evidence>
<name>A0A1G2QWH0_9BACT</name>
<feature type="transmembrane region" description="Helical" evidence="6">
    <location>
        <begin position="297"/>
        <end position="317"/>
    </location>
</feature>
<feature type="transmembrane region" description="Helical" evidence="6">
    <location>
        <begin position="52"/>
        <end position="70"/>
    </location>
</feature>
<reference evidence="9 10" key="1">
    <citation type="journal article" date="2016" name="Nat. Commun.">
        <title>Thousands of microbial genomes shed light on interconnected biogeochemical processes in an aquifer system.</title>
        <authorList>
            <person name="Anantharaman K."/>
            <person name="Brown C.T."/>
            <person name="Hug L.A."/>
            <person name="Sharon I."/>
            <person name="Castelle C.J."/>
            <person name="Probst A.J."/>
            <person name="Thomas B.C."/>
            <person name="Singh A."/>
            <person name="Wilkins M.J."/>
            <person name="Karaoz U."/>
            <person name="Brodie E.L."/>
            <person name="Williams K.H."/>
            <person name="Hubbard S.S."/>
            <person name="Banfield J.F."/>
        </authorList>
    </citation>
    <scope>NUCLEOTIDE SEQUENCE [LARGE SCALE GENOMIC DNA]</scope>
</reference>
<comment type="subcellular location">
    <subcellularLocation>
        <location evidence="1">Cell membrane</location>
        <topology evidence="1">Multi-pass membrane protein</topology>
    </subcellularLocation>
</comment>